<dbReference type="STRING" id="48727.SAMN05192555_112146"/>
<dbReference type="PROSITE" id="PS51186">
    <property type="entry name" value="GNAT"/>
    <property type="match status" value="1"/>
</dbReference>
<evidence type="ECO:0000259" key="1">
    <source>
        <dbReference type="PROSITE" id="PS51186"/>
    </source>
</evidence>
<sequence length="151" mass="16541">MPVTLHRVDHRDWSTDDQTALDLSRIYADAPAERLPAPADDFIRDHLEGGGLFCCACFNGRLLGAVAVNIDAEAWWLAYTCVRKTTRRRGVGSHLLALIGDAAAAEQRVLRVASATLQMGDQLLLSRLGYRASPEGDYFEFNPSGSRGGHQ</sequence>
<dbReference type="AlphaFoldDB" id="A0A1G9SVV1"/>
<proteinExistence type="predicted"/>
<dbReference type="EMBL" id="FNGH01000012">
    <property type="protein sequence ID" value="SDM39487.1"/>
    <property type="molecule type" value="Genomic_DNA"/>
</dbReference>
<dbReference type="GO" id="GO:0016747">
    <property type="term" value="F:acyltransferase activity, transferring groups other than amino-acyl groups"/>
    <property type="evidence" value="ECO:0007669"/>
    <property type="project" value="InterPro"/>
</dbReference>
<gene>
    <name evidence="2" type="ORF">SAMN05192555_112146</name>
</gene>
<dbReference type="Proteomes" id="UP000199107">
    <property type="component" value="Unassembled WGS sequence"/>
</dbReference>
<organism evidence="2 3">
    <name type="scientific">Franzmannia pantelleriensis</name>
    <dbReference type="NCBI Taxonomy" id="48727"/>
    <lineage>
        <taxon>Bacteria</taxon>
        <taxon>Pseudomonadati</taxon>
        <taxon>Pseudomonadota</taxon>
        <taxon>Gammaproteobacteria</taxon>
        <taxon>Oceanospirillales</taxon>
        <taxon>Halomonadaceae</taxon>
        <taxon>Franzmannia</taxon>
    </lineage>
</organism>
<protein>
    <submittedName>
        <fullName evidence="2">Acetyltransferase (GNAT) domain-containing protein</fullName>
    </submittedName>
</protein>
<dbReference type="InterPro" id="IPR016181">
    <property type="entry name" value="Acyl_CoA_acyltransferase"/>
</dbReference>
<dbReference type="Pfam" id="PF12568">
    <property type="entry name" value="PanZ"/>
    <property type="match status" value="1"/>
</dbReference>
<reference evidence="3" key="1">
    <citation type="submission" date="2016-10" db="EMBL/GenBank/DDBJ databases">
        <authorList>
            <person name="Varghese N."/>
            <person name="Submissions S."/>
        </authorList>
    </citation>
    <scope>NUCLEOTIDE SEQUENCE [LARGE SCALE GENOMIC DNA]</scope>
    <source>
        <strain evidence="3">AAP</strain>
    </source>
</reference>
<dbReference type="RefSeq" id="WP_089659457.1">
    <property type="nucleotide sequence ID" value="NZ_FNGH01000012.1"/>
</dbReference>
<accession>A0A1G9SVV1</accession>
<dbReference type="SUPFAM" id="SSF55729">
    <property type="entry name" value="Acyl-CoA N-acyltransferases (Nat)"/>
    <property type="match status" value="1"/>
</dbReference>
<keyword evidence="2" id="KW-0808">Transferase</keyword>
<evidence type="ECO:0000313" key="2">
    <source>
        <dbReference type="EMBL" id="SDM39487.1"/>
    </source>
</evidence>
<keyword evidence="3" id="KW-1185">Reference proteome</keyword>
<dbReference type="Gene3D" id="3.40.630.30">
    <property type="match status" value="1"/>
</dbReference>
<name>A0A1G9SVV1_9GAMM</name>
<evidence type="ECO:0000313" key="3">
    <source>
        <dbReference type="Proteomes" id="UP000199107"/>
    </source>
</evidence>
<dbReference type="InterPro" id="IPR000182">
    <property type="entry name" value="GNAT_dom"/>
</dbReference>
<feature type="domain" description="N-acetyltransferase" evidence="1">
    <location>
        <begin position="8"/>
        <end position="151"/>
    </location>
</feature>
<dbReference type="OrthoDB" id="5736859at2"/>
<dbReference type="InterPro" id="IPR040448">
    <property type="entry name" value="PanZ_GNAT"/>
</dbReference>